<name>A0A6P1Q0E5_9GAMM</name>
<keyword evidence="2" id="KW-1185">Reference proteome</keyword>
<proteinExistence type="predicted"/>
<dbReference type="AlphaFoldDB" id="A0A6P1Q0E5"/>
<organism evidence="1 2">
    <name type="scientific">Mixta intestinalis</name>
    <dbReference type="NCBI Taxonomy" id="1615494"/>
    <lineage>
        <taxon>Bacteria</taxon>
        <taxon>Pseudomonadati</taxon>
        <taxon>Pseudomonadota</taxon>
        <taxon>Gammaproteobacteria</taxon>
        <taxon>Enterobacterales</taxon>
        <taxon>Erwiniaceae</taxon>
        <taxon>Mixta</taxon>
    </lineage>
</organism>
<dbReference type="KEGG" id="mint:C7M51_01591"/>
<dbReference type="EMBL" id="CP028271">
    <property type="protein sequence ID" value="QHM71305.1"/>
    <property type="molecule type" value="Genomic_DNA"/>
</dbReference>
<evidence type="ECO:0000313" key="1">
    <source>
        <dbReference type="EMBL" id="QHM71305.1"/>
    </source>
</evidence>
<reference evidence="1 2" key="1">
    <citation type="submission" date="2018-03" db="EMBL/GenBank/DDBJ databases">
        <title>Pantoea intestinalis SRCM103226 isolated form the mealworm.</title>
        <authorList>
            <person name="Jeong D.-Y."/>
            <person name="Kim J.W."/>
        </authorList>
    </citation>
    <scope>NUCLEOTIDE SEQUENCE [LARGE SCALE GENOMIC DNA]</scope>
    <source>
        <strain evidence="1 2">SRCM103226</strain>
    </source>
</reference>
<sequence>MNHYRVDPFVCIVSNMRHLIRGMKMSEHVKYSDVNIPGDLIPGLSELSGPALIYFESGRAQRGFVLRDDEFVTSLSGFAEMLHLAGLKKWESG</sequence>
<accession>A0A6P1Q0E5</accession>
<evidence type="ECO:0000313" key="2">
    <source>
        <dbReference type="Proteomes" id="UP000464053"/>
    </source>
</evidence>
<gene>
    <name evidence="1" type="ORF">C7M51_01591</name>
</gene>
<dbReference type="Proteomes" id="UP000464053">
    <property type="component" value="Chromosome"/>
</dbReference>
<protein>
    <submittedName>
        <fullName evidence="1">Uncharacterized protein</fullName>
    </submittedName>
</protein>